<feature type="transmembrane region" description="Helical" evidence="2">
    <location>
        <begin position="146"/>
        <end position="169"/>
    </location>
</feature>
<feature type="compositionally biased region" description="Basic and acidic residues" evidence="1">
    <location>
        <begin position="1"/>
        <end position="16"/>
    </location>
</feature>
<feature type="compositionally biased region" description="Low complexity" evidence="1">
    <location>
        <begin position="68"/>
        <end position="91"/>
    </location>
</feature>
<dbReference type="InterPro" id="IPR026004">
    <property type="entry name" value="Septum_form"/>
</dbReference>
<comment type="caution">
    <text evidence="4">The sequence shown here is derived from an EMBL/GenBank/DDBJ whole genome shotgun (WGS) entry which is preliminary data.</text>
</comment>
<keyword evidence="5" id="KW-1185">Reference proteome</keyword>
<feature type="compositionally biased region" description="Low complexity" evidence="1">
    <location>
        <begin position="25"/>
        <end position="59"/>
    </location>
</feature>
<evidence type="ECO:0000313" key="5">
    <source>
        <dbReference type="Proteomes" id="UP000197174"/>
    </source>
</evidence>
<sequence length="462" mass="48289">MTSERSETQPADESRPEPPTTSDGAADAAPADAVIPAAAGETPSPAVTPAAGGAAATPPAATPPAATPPASAAPAPAAEAPSPDGGKAPTPDGGGDPTPGGDRGGDGTPALPGGTGDAEADRASRAVPDWEPWPQRPAARGRLNRLAVVTLVLGLLGGVLAPLTAGFALRRIRRDGERGRGLVIAGLVLLGGWVLAGLVALGVTMTGSDPDPGLRGLRVGDCFRVPSGATASRTAPEEVTRVACDTPHHAEYVDDFPAYERSADERYPGAAVLSQRAETLCRQRLHSYVVDPLGLPAEARLSWYLPTRVDWSTDPTITCYLTSPTGLSRSLRMDTTVLDPAQLGYLLASRDWTQARAALVASAPTSTPAGLRDAVRRAETIHTDMWFRLRRETWPEAVRPAMERLLTEMEQDEPAWRDADGEPDRGRLLQVVAQAGQHPDPATELAVRQALGLPTAQGEPMR</sequence>
<protein>
    <recommendedName>
        <fullName evidence="3">Septum formation-related domain-containing protein</fullName>
    </recommendedName>
</protein>
<dbReference type="Pfam" id="PF13845">
    <property type="entry name" value="Septum_form"/>
    <property type="match status" value="1"/>
</dbReference>
<organism evidence="4 5">
    <name type="scientific">Micromonospora wenchangensis</name>
    <dbReference type="NCBI Taxonomy" id="1185415"/>
    <lineage>
        <taxon>Bacteria</taxon>
        <taxon>Bacillati</taxon>
        <taxon>Actinomycetota</taxon>
        <taxon>Actinomycetes</taxon>
        <taxon>Micromonosporales</taxon>
        <taxon>Micromonosporaceae</taxon>
        <taxon>Micromonospora</taxon>
    </lineage>
</organism>
<feature type="compositionally biased region" description="Gly residues" evidence="1">
    <location>
        <begin position="92"/>
        <end position="102"/>
    </location>
</feature>
<reference evidence="4 5" key="1">
    <citation type="submission" date="2017-03" db="EMBL/GenBank/DDBJ databases">
        <title>Whole genome sequence of Micromonospora wenchangensis, isolated from mangrove soil.</title>
        <authorList>
            <person name="Yang H."/>
        </authorList>
    </citation>
    <scope>NUCLEOTIDE SEQUENCE [LARGE SCALE GENOMIC DNA]</scope>
    <source>
        <strain evidence="4 5">CCTCC AA 2012002</strain>
    </source>
</reference>
<dbReference type="Proteomes" id="UP000197174">
    <property type="component" value="Unassembled WGS sequence"/>
</dbReference>
<feature type="domain" description="Septum formation-related" evidence="3">
    <location>
        <begin position="220"/>
        <end position="326"/>
    </location>
</feature>
<gene>
    <name evidence="4" type="ORF">B5D80_31305</name>
</gene>
<keyword evidence="2" id="KW-0812">Transmembrane</keyword>
<evidence type="ECO:0000256" key="2">
    <source>
        <dbReference type="SAM" id="Phobius"/>
    </source>
</evidence>
<keyword evidence="2" id="KW-0472">Membrane</keyword>
<feature type="transmembrane region" description="Helical" evidence="2">
    <location>
        <begin position="181"/>
        <end position="205"/>
    </location>
</feature>
<evidence type="ECO:0000313" key="4">
    <source>
        <dbReference type="EMBL" id="OWU97487.1"/>
    </source>
</evidence>
<name>A0A246R9Q0_9ACTN</name>
<dbReference type="EMBL" id="MZMV01000099">
    <property type="protein sequence ID" value="OWU97487.1"/>
    <property type="molecule type" value="Genomic_DNA"/>
</dbReference>
<accession>A0A246R9Q0</accession>
<evidence type="ECO:0000256" key="1">
    <source>
        <dbReference type="SAM" id="MobiDB-lite"/>
    </source>
</evidence>
<dbReference type="OrthoDB" id="3628931at2"/>
<evidence type="ECO:0000259" key="3">
    <source>
        <dbReference type="Pfam" id="PF13845"/>
    </source>
</evidence>
<keyword evidence="2" id="KW-1133">Transmembrane helix</keyword>
<proteinExistence type="predicted"/>
<dbReference type="RefSeq" id="WP_088647518.1">
    <property type="nucleotide sequence ID" value="NZ_JBFBBH010000157.1"/>
</dbReference>
<feature type="region of interest" description="Disordered" evidence="1">
    <location>
        <begin position="1"/>
        <end position="137"/>
    </location>
</feature>
<dbReference type="AlphaFoldDB" id="A0A246R9Q0"/>